<evidence type="ECO:0000313" key="2">
    <source>
        <dbReference type="Proteomes" id="UP000006241"/>
    </source>
</evidence>
<dbReference type="AlphaFoldDB" id="C2G0D9"/>
<dbReference type="InterPro" id="IPR014710">
    <property type="entry name" value="RmlC-like_jellyroll"/>
</dbReference>
<sequence length="191" mass="22183">MENKLISMLHKFKIQSTRAKELFIQRSEIVKLPRNENIFLEGMRNQSEYLLLSGVAHRYNISEKTGTVTTGFYMSESVITPHFARTNKGRNIFSLQTLTDAVIAVIPVKALDKLRYSEEEFQAFGRHISETELANHFYNEVVFRSFNAKERLLTLRKKYPNIENLVAHNIIASYIGITHVSFSRLRNELSR</sequence>
<protein>
    <submittedName>
        <fullName evidence="1">Cyclic nucleotide-binding domain protein</fullName>
    </submittedName>
</protein>
<dbReference type="Proteomes" id="UP000006241">
    <property type="component" value="Unassembled WGS sequence"/>
</dbReference>
<organism evidence="1 2">
    <name type="scientific">Sphingobacterium spiritivorum ATCC 33300</name>
    <dbReference type="NCBI Taxonomy" id="525372"/>
    <lineage>
        <taxon>Bacteria</taxon>
        <taxon>Pseudomonadati</taxon>
        <taxon>Bacteroidota</taxon>
        <taxon>Sphingobacteriia</taxon>
        <taxon>Sphingobacteriales</taxon>
        <taxon>Sphingobacteriaceae</taxon>
        <taxon>Sphingobacterium</taxon>
    </lineage>
</organism>
<dbReference type="SUPFAM" id="SSF51206">
    <property type="entry name" value="cAMP-binding domain-like"/>
    <property type="match status" value="1"/>
</dbReference>
<dbReference type="RefSeq" id="WP_003008686.1">
    <property type="nucleotide sequence ID" value="NZ_GG668632.1"/>
</dbReference>
<comment type="caution">
    <text evidence="1">The sequence shown here is derived from an EMBL/GenBank/DDBJ whole genome shotgun (WGS) entry which is preliminary data.</text>
</comment>
<accession>C2G0D9</accession>
<gene>
    <name evidence="1" type="ORF">HMPREF0765_3039</name>
</gene>
<dbReference type="InterPro" id="IPR018490">
    <property type="entry name" value="cNMP-bd_dom_sf"/>
</dbReference>
<dbReference type="HOGENOM" id="CLU_1276944_0_0_10"/>
<name>C2G0D9_SPHSI</name>
<proteinExistence type="predicted"/>
<dbReference type="EMBL" id="ACHB01000070">
    <property type="protein sequence ID" value="EEI91319.1"/>
    <property type="molecule type" value="Genomic_DNA"/>
</dbReference>
<reference evidence="1 2" key="1">
    <citation type="submission" date="2009-01" db="EMBL/GenBank/DDBJ databases">
        <authorList>
            <person name="Qin X."/>
            <person name="Bachman B."/>
            <person name="Battles P."/>
            <person name="Bell A."/>
            <person name="Bess C."/>
            <person name="Bickham C."/>
            <person name="Chaboub L."/>
            <person name="Chen D."/>
            <person name="Coyle M."/>
            <person name="Deiros D.R."/>
            <person name="Dinh H."/>
            <person name="Forbes L."/>
            <person name="Fowler G."/>
            <person name="Francisco L."/>
            <person name="Fu Q."/>
            <person name="Gubbala S."/>
            <person name="Hale W."/>
            <person name="Han Y."/>
            <person name="Hemphill L."/>
            <person name="Highlander S.K."/>
            <person name="Hirani K."/>
            <person name="Hogues M."/>
            <person name="Jackson L."/>
            <person name="Jakkamsetti A."/>
            <person name="Javaid M."/>
            <person name="Jiang H."/>
            <person name="Korchina V."/>
            <person name="Kovar C."/>
            <person name="Lara F."/>
            <person name="Lee S."/>
            <person name="Mata R."/>
            <person name="Mathew T."/>
            <person name="Moen C."/>
            <person name="Morales K."/>
            <person name="Munidasa M."/>
            <person name="Nazareth L."/>
            <person name="Ngo R."/>
            <person name="Nguyen L."/>
            <person name="Okwuonu G."/>
            <person name="Ongeri F."/>
            <person name="Patil S."/>
            <person name="Petrosino J."/>
            <person name="Pham C."/>
            <person name="Pham P."/>
            <person name="Pu L.-L."/>
            <person name="Puazo M."/>
            <person name="Raj R."/>
            <person name="Reid J."/>
            <person name="Rouhana J."/>
            <person name="Saada N."/>
            <person name="Shang Y."/>
            <person name="Simmons D."/>
            <person name="Thornton R."/>
            <person name="Warren J."/>
            <person name="Weissenberger G."/>
            <person name="Zhang J."/>
            <person name="Zhang L."/>
            <person name="Zhou C."/>
            <person name="Zhu D."/>
            <person name="Muzny D."/>
            <person name="Worley K."/>
            <person name="Gibbs R."/>
        </authorList>
    </citation>
    <scope>NUCLEOTIDE SEQUENCE [LARGE SCALE GENOMIC DNA]</scope>
    <source>
        <strain evidence="1 2">ATCC 33300</strain>
    </source>
</reference>
<evidence type="ECO:0000313" key="1">
    <source>
        <dbReference type="EMBL" id="EEI91319.1"/>
    </source>
</evidence>
<dbReference type="Gene3D" id="2.60.120.10">
    <property type="entry name" value="Jelly Rolls"/>
    <property type="match status" value="1"/>
</dbReference>